<dbReference type="InterPro" id="IPR012910">
    <property type="entry name" value="Plug_dom"/>
</dbReference>
<dbReference type="Pfam" id="PF00593">
    <property type="entry name" value="TonB_dep_Rec_b-barrel"/>
    <property type="match status" value="1"/>
</dbReference>
<dbReference type="InterPro" id="IPR036942">
    <property type="entry name" value="Beta-barrel_TonB_sf"/>
</dbReference>
<keyword evidence="5 11" id="KW-0812">Transmembrane</keyword>
<evidence type="ECO:0000259" key="14">
    <source>
        <dbReference type="Pfam" id="PF00593"/>
    </source>
</evidence>
<keyword evidence="8 11" id="KW-0472">Membrane</keyword>
<dbReference type="GO" id="GO:0009279">
    <property type="term" value="C:cell outer membrane"/>
    <property type="evidence" value="ECO:0007669"/>
    <property type="project" value="UniProtKB-SubCell"/>
</dbReference>
<comment type="caution">
    <text evidence="16">The sequence shown here is derived from an EMBL/GenBank/DDBJ whole genome shotgun (WGS) entry which is preliminary data.</text>
</comment>
<evidence type="ECO:0000256" key="5">
    <source>
        <dbReference type="ARBA" id="ARBA00022692"/>
    </source>
</evidence>
<accession>A0A3N7JY80</accession>
<keyword evidence="7 12" id="KW-0798">TonB box</keyword>
<feature type="signal peptide" evidence="13">
    <location>
        <begin position="1"/>
        <end position="18"/>
    </location>
</feature>
<comment type="similarity">
    <text evidence="2 11 12">Belongs to the TonB-dependent receptor family.</text>
</comment>
<gene>
    <name evidence="16" type="ORF">DZC73_16995</name>
</gene>
<evidence type="ECO:0000256" key="12">
    <source>
        <dbReference type="RuleBase" id="RU003357"/>
    </source>
</evidence>
<dbReference type="GO" id="GO:0044718">
    <property type="term" value="P:siderophore transmembrane transport"/>
    <property type="evidence" value="ECO:0007669"/>
    <property type="project" value="TreeGrafter"/>
</dbReference>
<dbReference type="PROSITE" id="PS52016">
    <property type="entry name" value="TONB_DEPENDENT_REC_3"/>
    <property type="match status" value="1"/>
</dbReference>
<reference evidence="16 17" key="1">
    <citation type="submission" date="2018-08" db="EMBL/GenBank/DDBJ databases">
        <authorList>
            <person name="Khan S.A."/>
            <person name="Jeon C.O."/>
            <person name="Chun B.H."/>
            <person name="Jeong S.E."/>
        </authorList>
    </citation>
    <scope>NUCLEOTIDE SEQUENCE [LARGE SCALE GENOMIC DNA]</scope>
    <source>
        <strain evidence="16 17">S-16</strain>
    </source>
</reference>
<keyword evidence="10 11" id="KW-0998">Cell outer membrane</keyword>
<keyword evidence="6 13" id="KW-0732">Signal</keyword>
<evidence type="ECO:0000256" key="1">
    <source>
        <dbReference type="ARBA" id="ARBA00004571"/>
    </source>
</evidence>
<keyword evidence="17" id="KW-1185">Reference proteome</keyword>
<feature type="domain" description="TonB-dependent receptor plug" evidence="15">
    <location>
        <begin position="50"/>
        <end position="159"/>
    </location>
</feature>
<protein>
    <submittedName>
        <fullName evidence="16">TonB-dependent receptor</fullName>
    </submittedName>
</protein>
<evidence type="ECO:0000256" key="8">
    <source>
        <dbReference type="ARBA" id="ARBA00023136"/>
    </source>
</evidence>
<name>A0A3N7JY80_9BURK</name>
<evidence type="ECO:0000256" key="6">
    <source>
        <dbReference type="ARBA" id="ARBA00022729"/>
    </source>
</evidence>
<proteinExistence type="inferred from homology"/>
<dbReference type="AlphaFoldDB" id="A0A3N7JY80"/>
<dbReference type="GO" id="GO:0015344">
    <property type="term" value="F:siderophore uptake transmembrane transporter activity"/>
    <property type="evidence" value="ECO:0007669"/>
    <property type="project" value="TreeGrafter"/>
</dbReference>
<evidence type="ECO:0000256" key="7">
    <source>
        <dbReference type="ARBA" id="ARBA00023077"/>
    </source>
</evidence>
<sequence length="628" mass="68040">MKKIPTCLLAVLAPLVQAAGTPSPRELATLSLEDLANIEVISTSRHAERLSDAAASIFVITAEDIRRSGATTLPEALRLAPNLQVGRLDAGQYAISARGFNNAIGNKLLVLVDGRTVYTPFFSGVFWDQQDVMLDDVDRIEVVSGPGATLWGANAVNGVINVITRPASHSQGGLGVAGGGNREAGASARYGGELGTGNFRLYARASQLQNTRNTAGASVADGWDRTQAGFRMDWGDQQDGVTLQGDIYEGKSEDRGSLGPFPLGAVKVSGANILGRWTHALGDGSSLRIQAYVDHTRRIDALIYSPKADILDVEIQHARQIGRHDIVWGVGYRRAKDDIQPGVFFGFNPAGTTMGWANLFAQDEVELTQALKLTLGAKLEHNDFTGTEALPTLRLAWKPGSSDLLWGGLSRAVRAPARLDRELFLPPRAPFLIAGGPDFDSEVAKVAELGYRAQPNPSVSYSVTVFRHWWDKLRSGQKPPNAHVQNMIDGTTQGLEAWGQWQAMPSLRLSAGLTTLHKDLKLKPGSTDPDGPKNLGDDPTHQWVLRAAWTLLQRHELDVSVRHVGELPVPAVQAYTAVDLRYAIGLNPQTELALSATNLFDPSHVEFITSMSRSEIPRAFALTLRWTP</sequence>
<comment type="subcellular location">
    <subcellularLocation>
        <location evidence="1 11">Cell outer membrane</location>
        <topology evidence="1 11">Multi-pass membrane protein</topology>
    </subcellularLocation>
</comment>
<evidence type="ECO:0000313" key="17">
    <source>
        <dbReference type="Proteomes" id="UP000267464"/>
    </source>
</evidence>
<dbReference type="RefSeq" id="WP_124541545.1">
    <property type="nucleotide sequence ID" value="NZ_QUSW01000004.1"/>
</dbReference>
<dbReference type="InterPro" id="IPR039426">
    <property type="entry name" value="TonB-dep_rcpt-like"/>
</dbReference>
<evidence type="ECO:0000256" key="4">
    <source>
        <dbReference type="ARBA" id="ARBA00022452"/>
    </source>
</evidence>
<evidence type="ECO:0000313" key="16">
    <source>
        <dbReference type="EMBL" id="RQP23815.1"/>
    </source>
</evidence>
<reference evidence="16 17" key="2">
    <citation type="submission" date="2018-12" db="EMBL/GenBank/DDBJ databases">
        <title>Rhizobacter gummiphilus sp. nov., a rubber-degrading bacterium isolated from the soil of a botanical garden in Japan.</title>
        <authorList>
            <person name="Shunsuke S.S."/>
        </authorList>
    </citation>
    <scope>NUCLEOTIDE SEQUENCE [LARGE SCALE GENOMIC DNA]</scope>
    <source>
        <strain evidence="16 17">S-16</strain>
    </source>
</reference>
<dbReference type="PANTHER" id="PTHR30069:SF29">
    <property type="entry name" value="HEMOGLOBIN AND HEMOGLOBIN-HAPTOGLOBIN-BINDING PROTEIN 1-RELATED"/>
    <property type="match status" value="1"/>
</dbReference>
<dbReference type="InterPro" id="IPR000531">
    <property type="entry name" value="Beta-barrel_TonB"/>
</dbReference>
<keyword evidence="3 11" id="KW-0813">Transport</keyword>
<organism evidence="16 17">
    <name type="scientific">Piscinibacter terrae</name>
    <dbReference type="NCBI Taxonomy" id="2496871"/>
    <lineage>
        <taxon>Bacteria</taxon>
        <taxon>Pseudomonadati</taxon>
        <taxon>Pseudomonadota</taxon>
        <taxon>Betaproteobacteria</taxon>
        <taxon>Burkholderiales</taxon>
        <taxon>Sphaerotilaceae</taxon>
        <taxon>Piscinibacter</taxon>
    </lineage>
</organism>
<dbReference type="SUPFAM" id="SSF56935">
    <property type="entry name" value="Porins"/>
    <property type="match status" value="1"/>
</dbReference>
<dbReference type="Proteomes" id="UP000267464">
    <property type="component" value="Unassembled WGS sequence"/>
</dbReference>
<dbReference type="Pfam" id="PF07715">
    <property type="entry name" value="Plug"/>
    <property type="match status" value="1"/>
</dbReference>
<keyword evidence="9 16" id="KW-0675">Receptor</keyword>
<feature type="domain" description="TonB-dependent receptor-like beta-barrel" evidence="14">
    <location>
        <begin position="187"/>
        <end position="599"/>
    </location>
</feature>
<dbReference type="InterPro" id="IPR037066">
    <property type="entry name" value="Plug_dom_sf"/>
</dbReference>
<evidence type="ECO:0000256" key="10">
    <source>
        <dbReference type="ARBA" id="ARBA00023237"/>
    </source>
</evidence>
<dbReference type="Gene3D" id="2.170.130.10">
    <property type="entry name" value="TonB-dependent receptor, plug domain"/>
    <property type="match status" value="1"/>
</dbReference>
<dbReference type="EMBL" id="QUSW01000004">
    <property type="protein sequence ID" value="RQP23815.1"/>
    <property type="molecule type" value="Genomic_DNA"/>
</dbReference>
<evidence type="ECO:0000256" key="13">
    <source>
        <dbReference type="SAM" id="SignalP"/>
    </source>
</evidence>
<evidence type="ECO:0000256" key="9">
    <source>
        <dbReference type="ARBA" id="ARBA00023170"/>
    </source>
</evidence>
<feature type="chain" id="PRO_5018206783" evidence="13">
    <location>
        <begin position="19"/>
        <end position="628"/>
    </location>
</feature>
<dbReference type="PANTHER" id="PTHR30069">
    <property type="entry name" value="TONB-DEPENDENT OUTER MEMBRANE RECEPTOR"/>
    <property type="match status" value="1"/>
</dbReference>
<evidence type="ECO:0000256" key="11">
    <source>
        <dbReference type="PROSITE-ProRule" id="PRU01360"/>
    </source>
</evidence>
<evidence type="ECO:0000256" key="3">
    <source>
        <dbReference type="ARBA" id="ARBA00022448"/>
    </source>
</evidence>
<dbReference type="OrthoDB" id="183532at2"/>
<keyword evidence="4 11" id="KW-1134">Transmembrane beta strand</keyword>
<evidence type="ECO:0000259" key="15">
    <source>
        <dbReference type="Pfam" id="PF07715"/>
    </source>
</evidence>
<dbReference type="Gene3D" id="2.40.170.20">
    <property type="entry name" value="TonB-dependent receptor, beta-barrel domain"/>
    <property type="match status" value="1"/>
</dbReference>
<evidence type="ECO:0000256" key="2">
    <source>
        <dbReference type="ARBA" id="ARBA00009810"/>
    </source>
</evidence>